<gene>
    <name evidence="1" type="ORF">BN2614_LOCUS2</name>
</gene>
<dbReference type="AlphaFoldDB" id="A0A9X9LNF2"/>
<organism evidence="1 2">
    <name type="scientific">Gulo gulo</name>
    <name type="common">Wolverine</name>
    <name type="synonym">Gluton</name>
    <dbReference type="NCBI Taxonomy" id="48420"/>
    <lineage>
        <taxon>Eukaryota</taxon>
        <taxon>Metazoa</taxon>
        <taxon>Chordata</taxon>
        <taxon>Craniata</taxon>
        <taxon>Vertebrata</taxon>
        <taxon>Euteleostomi</taxon>
        <taxon>Mammalia</taxon>
        <taxon>Eutheria</taxon>
        <taxon>Laurasiatheria</taxon>
        <taxon>Carnivora</taxon>
        <taxon>Caniformia</taxon>
        <taxon>Musteloidea</taxon>
        <taxon>Mustelidae</taxon>
        <taxon>Guloninae</taxon>
        <taxon>Gulo</taxon>
    </lineage>
</organism>
<accession>A0A9X9LNF2</accession>
<evidence type="ECO:0000313" key="2">
    <source>
        <dbReference type="Proteomes" id="UP000269945"/>
    </source>
</evidence>
<dbReference type="Proteomes" id="UP000269945">
    <property type="component" value="Unassembled WGS sequence"/>
</dbReference>
<proteinExistence type="predicted"/>
<keyword evidence="2" id="KW-1185">Reference proteome</keyword>
<comment type="caution">
    <text evidence="1">The sequence shown here is derived from an EMBL/GenBank/DDBJ whole genome shotgun (WGS) entry which is preliminary data.</text>
</comment>
<sequence length="97" mass="10570">MVYYRFTNMERERSERTATVWLCEELTVLLLRPGSVSFPSEMFGFLLPCVPGAPSGARLSQIGQCRAPTGCCLRSPSFPEPAHGGCFPAAALSSLEQ</sequence>
<evidence type="ECO:0000313" key="1">
    <source>
        <dbReference type="EMBL" id="VCW77442.1"/>
    </source>
</evidence>
<protein>
    <submittedName>
        <fullName evidence="1">Uncharacterized protein</fullName>
    </submittedName>
</protein>
<name>A0A9X9LNF2_GULGU</name>
<dbReference type="EMBL" id="CYRY02008810">
    <property type="protein sequence ID" value="VCW77442.1"/>
    <property type="molecule type" value="Genomic_DNA"/>
</dbReference>
<reference evidence="1 2" key="1">
    <citation type="submission" date="2018-10" db="EMBL/GenBank/DDBJ databases">
        <authorList>
            <person name="Ekblom R."/>
            <person name="Jareborg N."/>
        </authorList>
    </citation>
    <scope>NUCLEOTIDE SEQUENCE [LARGE SCALE GENOMIC DNA]</scope>
    <source>
        <tissue evidence="1">Muscle</tissue>
    </source>
</reference>